<comment type="catalytic activity">
    <reaction evidence="5">
        <text>(6S)-5-formyl-5,6,7,8-tetrahydrofolate + ATP = (6R)-5,10-methenyltetrahydrofolate + ADP + phosphate</text>
        <dbReference type="Rhea" id="RHEA:10488"/>
        <dbReference type="ChEBI" id="CHEBI:30616"/>
        <dbReference type="ChEBI" id="CHEBI:43474"/>
        <dbReference type="ChEBI" id="CHEBI:57455"/>
        <dbReference type="ChEBI" id="CHEBI:57457"/>
        <dbReference type="ChEBI" id="CHEBI:456216"/>
        <dbReference type="EC" id="6.3.3.2"/>
    </reaction>
</comment>
<comment type="cofactor">
    <cofactor evidence="5">
        <name>Mg(2+)</name>
        <dbReference type="ChEBI" id="CHEBI:18420"/>
    </cofactor>
</comment>
<evidence type="ECO:0000313" key="6">
    <source>
        <dbReference type="EMBL" id="TYP95090.1"/>
    </source>
</evidence>
<keyword evidence="5" id="KW-0460">Magnesium</keyword>
<evidence type="ECO:0000256" key="1">
    <source>
        <dbReference type="ARBA" id="ARBA00010638"/>
    </source>
</evidence>
<dbReference type="GO" id="GO:0009396">
    <property type="term" value="P:folic acid-containing compound biosynthetic process"/>
    <property type="evidence" value="ECO:0007669"/>
    <property type="project" value="TreeGrafter"/>
</dbReference>
<organism evidence="6 7">
    <name type="scientific">Fodinibius salinus</name>
    <dbReference type="NCBI Taxonomy" id="860790"/>
    <lineage>
        <taxon>Bacteria</taxon>
        <taxon>Pseudomonadati</taxon>
        <taxon>Balneolota</taxon>
        <taxon>Balneolia</taxon>
        <taxon>Balneolales</taxon>
        <taxon>Balneolaceae</taxon>
        <taxon>Fodinibius</taxon>
    </lineage>
</organism>
<dbReference type="Proteomes" id="UP000324595">
    <property type="component" value="Unassembled WGS sequence"/>
</dbReference>
<feature type="binding site" evidence="4">
    <location>
        <begin position="137"/>
        <end position="145"/>
    </location>
    <ligand>
        <name>ATP</name>
        <dbReference type="ChEBI" id="CHEBI:30616"/>
    </ligand>
</feature>
<keyword evidence="7" id="KW-1185">Reference proteome</keyword>
<dbReference type="InterPro" id="IPR002698">
    <property type="entry name" value="FTHF_cligase"/>
</dbReference>
<name>A0A5D3YMG6_9BACT</name>
<evidence type="ECO:0000256" key="4">
    <source>
        <dbReference type="PIRSR" id="PIRSR006806-1"/>
    </source>
</evidence>
<feature type="binding site" evidence="4">
    <location>
        <position position="53"/>
    </location>
    <ligand>
        <name>substrate</name>
    </ligand>
</feature>
<dbReference type="EC" id="6.3.3.2" evidence="5"/>
<feature type="binding site" evidence="4">
    <location>
        <begin position="7"/>
        <end position="11"/>
    </location>
    <ligand>
        <name>ATP</name>
        <dbReference type="ChEBI" id="CHEBI:30616"/>
    </ligand>
</feature>
<comment type="caution">
    <text evidence="6">The sequence shown here is derived from an EMBL/GenBank/DDBJ whole genome shotgun (WGS) entry which is preliminary data.</text>
</comment>
<dbReference type="PANTHER" id="PTHR23407:SF1">
    <property type="entry name" value="5-FORMYLTETRAHYDROFOLATE CYCLO-LIGASE"/>
    <property type="match status" value="1"/>
</dbReference>
<keyword evidence="6" id="KW-0436">Ligase</keyword>
<keyword evidence="5" id="KW-0479">Metal-binding</keyword>
<dbReference type="GO" id="GO:0035999">
    <property type="term" value="P:tetrahydrofolate interconversion"/>
    <property type="evidence" value="ECO:0007669"/>
    <property type="project" value="TreeGrafter"/>
</dbReference>
<keyword evidence="2 4" id="KW-0547">Nucleotide-binding</keyword>
<dbReference type="PIRSF" id="PIRSF006806">
    <property type="entry name" value="FTHF_cligase"/>
    <property type="match status" value="1"/>
</dbReference>
<dbReference type="GO" id="GO:0030272">
    <property type="term" value="F:5-formyltetrahydrofolate cyclo-ligase activity"/>
    <property type="evidence" value="ECO:0007669"/>
    <property type="project" value="UniProtKB-EC"/>
</dbReference>
<evidence type="ECO:0000256" key="5">
    <source>
        <dbReference type="RuleBase" id="RU361279"/>
    </source>
</evidence>
<protein>
    <recommendedName>
        <fullName evidence="5">5-formyltetrahydrofolate cyclo-ligase</fullName>
        <ecNumber evidence="5">6.3.3.2</ecNumber>
    </recommendedName>
</protein>
<gene>
    <name evidence="6" type="ORF">LX73_0385</name>
</gene>
<dbReference type="PANTHER" id="PTHR23407">
    <property type="entry name" value="ATPASE INHIBITOR/5-FORMYLTETRAHYDROFOLATE CYCLO-LIGASE"/>
    <property type="match status" value="1"/>
</dbReference>
<accession>A0A5D3YMG6</accession>
<comment type="similarity">
    <text evidence="1 5">Belongs to the 5-formyltetrahydrofolate cyclo-ligase family.</text>
</comment>
<dbReference type="GO" id="GO:0046872">
    <property type="term" value="F:metal ion binding"/>
    <property type="evidence" value="ECO:0007669"/>
    <property type="project" value="UniProtKB-KW"/>
</dbReference>
<dbReference type="OrthoDB" id="9801938at2"/>
<dbReference type="Gene3D" id="3.40.50.10420">
    <property type="entry name" value="NagB/RpiA/CoA transferase-like"/>
    <property type="match status" value="1"/>
</dbReference>
<dbReference type="AlphaFoldDB" id="A0A5D3YMG6"/>
<reference evidence="6 7" key="1">
    <citation type="submission" date="2019-07" db="EMBL/GenBank/DDBJ databases">
        <title>Genomic Encyclopedia of Archaeal and Bacterial Type Strains, Phase II (KMG-II): from individual species to whole genera.</title>
        <authorList>
            <person name="Goeker M."/>
        </authorList>
    </citation>
    <scope>NUCLEOTIDE SEQUENCE [LARGE SCALE GENOMIC DNA]</scope>
    <source>
        <strain evidence="6 7">DSM 21935</strain>
    </source>
</reference>
<proteinExistence type="inferred from homology"/>
<dbReference type="SUPFAM" id="SSF100950">
    <property type="entry name" value="NagB/RpiA/CoA transferase-like"/>
    <property type="match status" value="1"/>
</dbReference>
<dbReference type="InterPro" id="IPR024185">
    <property type="entry name" value="FTHF_cligase-like_sf"/>
</dbReference>
<evidence type="ECO:0000256" key="3">
    <source>
        <dbReference type="ARBA" id="ARBA00022840"/>
    </source>
</evidence>
<dbReference type="EMBL" id="VNHY01000001">
    <property type="protein sequence ID" value="TYP95090.1"/>
    <property type="molecule type" value="Genomic_DNA"/>
</dbReference>
<dbReference type="Pfam" id="PF01812">
    <property type="entry name" value="5-FTHF_cyc-lig"/>
    <property type="match status" value="1"/>
</dbReference>
<dbReference type="GO" id="GO:0005524">
    <property type="term" value="F:ATP binding"/>
    <property type="evidence" value="ECO:0007669"/>
    <property type="project" value="UniProtKB-KW"/>
</dbReference>
<sequence length="191" mass="21912">MGDQERKNELRSKMLQQREAIAADQFYTVSNVIINRLIRQPEYTDAQTVHCYVSMNDRREVNTHKLLKQMLRQGKKVVVPITNFHDSTLTHIQLSSFEDLMPNKWGVLEPDSGEEVSISEVELVIVPMVAADEQGNRIGYGKGFYDRFLAEIDCPTVGLIFEQNIVPHVPTEDFDIPLDVILTEERVIHTD</sequence>
<keyword evidence="3 4" id="KW-0067">ATP-binding</keyword>
<dbReference type="InterPro" id="IPR037171">
    <property type="entry name" value="NagB/RpiA_transferase-like"/>
</dbReference>
<evidence type="ECO:0000313" key="7">
    <source>
        <dbReference type="Proteomes" id="UP000324595"/>
    </source>
</evidence>
<feature type="binding site" evidence="4">
    <location>
        <position position="60"/>
    </location>
    <ligand>
        <name>substrate</name>
    </ligand>
</feature>
<dbReference type="RefSeq" id="WP_148897772.1">
    <property type="nucleotide sequence ID" value="NZ_VNHY01000001.1"/>
</dbReference>
<dbReference type="NCBIfam" id="TIGR02727">
    <property type="entry name" value="MTHFS_bact"/>
    <property type="match status" value="1"/>
</dbReference>
<evidence type="ECO:0000256" key="2">
    <source>
        <dbReference type="ARBA" id="ARBA00022741"/>
    </source>
</evidence>